<feature type="transmembrane region" description="Helical" evidence="9">
    <location>
        <begin position="12"/>
        <end position="32"/>
    </location>
</feature>
<dbReference type="STRING" id="391936.S7S_06920"/>
<dbReference type="PANTHER" id="PTHR30071">
    <property type="entry name" value="HEME EXPORTER PROTEIN C"/>
    <property type="match status" value="1"/>
</dbReference>
<feature type="transmembrane region" description="Helical" evidence="9">
    <location>
        <begin position="38"/>
        <end position="56"/>
    </location>
</feature>
<dbReference type="NCBIfam" id="TIGR01191">
    <property type="entry name" value="ccmC"/>
    <property type="match status" value="1"/>
</dbReference>
<evidence type="ECO:0000259" key="10">
    <source>
        <dbReference type="Pfam" id="PF01578"/>
    </source>
</evidence>
<comment type="subcellular location">
    <subcellularLocation>
        <location evidence="9">Cell inner membrane</location>
    </subcellularLocation>
    <subcellularLocation>
        <location evidence="2">Membrane</location>
        <topology evidence="2">Multi-pass membrane protein</topology>
    </subcellularLocation>
</comment>
<dbReference type="GO" id="GO:0005886">
    <property type="term" value="C:plasma membrane"/>
    <property type="evidence" value="ECO:0007669"/>
    <property type="project" value="UniProtKB-SubCell"/>
</dbReference>
<evidence type="ECO:0000313" key="12">
    <source>
        <dbReference type="Proteomes" id="UP000006764"/>
    </source>
</evidence>
<protein>
    <recommendedName>
        <fullName evidence="4 9">Heme exporter protein C</fullName>
    </recommendedName>
    <alternativeName>
        <fullName evidence="9">Cytochrome c-type biogenesis protein</fullName>
    </alternativeName>
</protein>
<feature type="transmembrane region" description="Helical" evidence="9">
    <location>
        <begin position="86"/>
        <end position="109"/>
    </location>
</feature>
<evidence type="ECO:0000256" key="6">
    <source>
        <dbReference type="ARBA" id="ARBA00022748"/>
    </source>
</evidence>
<accession>A0A0B4XMA6</accession>
<dbReference type="HOGENOM" id="CLU_066538_2_0_6"/>
<gene>
    <name evidence="9" type="primary">ccmC</name>
    <name evidence="11" type="ORF">S7S_06920</name>
</gene>
<dbReference type="Pfam" id="PF01578">
    <property type="entry name" value="Cytochrom_C_asm"/>
    <property type="match status" value="1"/>
</dbReference>
<sequence>MTQAARPVPGHFYLSSVLGLVLVAVLYATWQAPLASRIAWLGGGYVLGVLFYLGAVRRPDWYWQTLVRWYHQLGSPRYFYRLSGQWLPYLVVLSAGMLMVGMVWGLAFAPPHHEQGNSYRIIYLHVPAASGALMGYSAMSLAGLVALVWRLKMAEIVIKAIAPFGAVLAAVALITGAIWGRPTWGTYWIWDARLTSMLILFFMYLGVIALQNAISDPRQAGRAASLLSVVGLINVIIVRYSVDWWNSLHQGSSMSMFGAGGSSIHPSMLAPLLISMFGTYFLFAVTVLIRTRTEVLWRERRSAWVKEELS</sequence>
<feature type="transmembrane region" description="Helical" evidence="9">
    <location>
        <begin position="192"/>
        <end position="211"/>
    </location>
</feature>
<dbReference type="RefSeq" id="WP_082027654.1">
    <property type="nucleotide sequence ID" value="NZ_CP004387.1"/>
</dbReference>
<keyword evidence="9" id="KW-1003">Cell membrane</keyword>
<dbReference type="InterPro" id="IPR002541">
    <property type="entry name" value="Cyt_c_assembly"/>
</dbReference>
<dbReference type="GO" id="GO:0015232">
    <property type="term" value="F:heme transmembrane transporter activity"/>
    <property type="evidence" value="ECO:0007669"/>
    <property type="project" value="InterPro"/>
</dbReference>
<dbReference type="PRINTS" id="PR01386">
    <property type="entry name" value="CCMCBIOGNSIS"/>
</dbReference>
<feature type="transmembrane region" description="Helical" evidence="9">
    <location>
        <begin position="161"/>
        <end position="180"/>
    </location>
</feature>
<keyword evidence="6 9" id="KW-0201">Cytochrome c-type biogenesis</keyword>
<keyword evidence="9" id="KW-0813">Transport</keyword>
<dbReference type="OrthoDB" id="9778550at2"/>
<feature type="domain" description="Cytochrome c assembly protein" evidence="10">
    <location>
        <begin position="92"/>
        <end position="249"/>
    </location>
</feature>
<keyword evidence="12" id="KW-1185">Reference proteome</keyword>
<dbReference type="KEGG" id="apac:S7S_06920"/>
<dbReference type="InterPro" id="IPR045062">
    <property type="entry name" value="Cyt_c_biogenesis_CcsA/CcmC"/>
</dbReference>
<evidence type="ECO:0000256" key="1">
    <source>
        <dbReference type="ARBA" id="ARBA00002442"/>
    </source>
</evidence>
<evidence type="ECO:0000256" key="2">
    <source>
        <dbReference type="ARBA" id="ARBA00004141"/>
    </source>
</evidence>
<dbReference type="GO" id="GO:0017004">
    <property type="term" value="P:cytochrome complex assembly"/>
    <property type="evidence" value="ECO:0007669"/>
    <property type="project" value="UniProtKB-KW"/>
</dbReference>
<keyword evidence="7 9" id="KW-1133">Transmembrane helix</keyword>
<comment type="function">
    <text evidence="1 9">Required for the export of heme to the periplasm for the biogenesis of c-type cytochromes.</text>
</comment>
<evidence type="ECO:0000256" key="8">
    <source>
        <dbReference type="ARBA" id="ARBA00023136"/>
    </source>
</evidence>
<evidence type="ECO:0000256" key="9">
    <source>
        <dbReference type="RuleBase" id="RU364092"/>
    </source>
</evidence>
<keyword evidence="8 9" id="KW-0472">Membrane</keyword>
<dbReference type="AlphaFoldDB" id="A0A0B4XMA6"/>
<proteinExistence type="inferred from homology"/>
<dbReference type="Proteomes" id="UP000006764">
    <property type="component" value="Chromosome"/>
</dbReference>
<evidence type="ECO:0000256" key="7">
    <source>
        <dbReference type="ARBA" id="ARBA00022989"/>
    </source>
</evidence>
<evidence type="ECO:0000256" key="3">
    <source>
        <dbReference type="ARBA" id="ARBA00005840"/>
    </source>
</evidence>
<name>A0A0B4XMA6_9GAMM</name>
<evidence type="ECO:0000313" key="11">
    <source>
        <dbReference type="EMBL" id="AJD47800.1"/>
    </source>
</evidence>
<dbReference type="PANTHER" id="PTHR30071:SF1">
    <property type="entry name" value="CYTOCHROME B_B6 PROTEIN-RELATED"/>
    <property type="match status" value="1"/>
</dbReference>
<dbReference type="InterPro" id="IPR003557">
    <property type="entry name" value="Cyt_c_biogenesis_CcmC"/>
</dbReference>
<organism evidence="11 12">
    <name type="scientific">Isoalcanivorax pacificus W11-5</name>
    <dbReference type="NCBI Taxonomy" id="391936"/>
    <lineage>
        <taxon>Bacteria</taxon>
        <taxon>Pseudomonadati</taxon>
        <taxon>Pseudomonadota</taxon>
        <taxon>Gammaproteobacteria</taxon>
        <taxon>Oceanospirillales</taxon>
        <taxon>Alcanivoracaceae</taxon>
        <taxon>Isoalcanivorax</taxon>
    </lineage>
</organism>
<feature type="transmembrane region" description="Helical" evidence="9">
    <location>
        <begin position="121"/>
        <end position="149"/>
    </location>
</feature>
<dbReference type="GO" id="GO:0020037">
    <property type="term" value="F:heme binding"/>
    <property type="evidence" value="ECO:0007669"/>
    <property type="project" value="InterPro"/>
</dbReference>
<keyword evidence="5 9" id="KW-0812">Transmembrane</keyword>
<evidence type="ECO:0000256" key="4">
    <source>
        <dbReference type="ARBA" id="ARBA00016463"/>
    </source>
</evidence>
<comment type="similarity">
    <text evidence="3 9">Belongs to the CcmC/CycZ/HelC family.</text>
</comment>
<keyword evidence="9" id="KW-0997">Cell inner membrane</keyword>
<dbReference type="EMBL" id="CP004387">
    <property type="protein sequence ID" value="AJD47800.1"/>
    <property type="molecule type" value="Genomic_DNA"/>
</dbReference>
<feature type="transmembrane region" description="Helical" evidence="9">
    <location>
        <begin position="223"/>
        <end position="242"/>
    </location>
</feature>
<reference evidence="11 12" key="1">
    <citation type="journal article" date="2012" name="J. Bacteriol.">
        <title>Genome sequence of an alkane-degrading bacterium, Alcanivorax pacificus type strain W11-5, isolated from deep sea sediment.</title>
        <authorList>
            <person name="Lai Q."/>
            <person name="Shao Z."/>
        </authorList>
    </citation>
    <scope>NUCLEOTIDE SEQUENCE [LARGE SCALE GENOMIC DNA]</scope>
    <source>
        <strain evidence="11 12">W11-5</strain>
    </source>
</reference>
<evidence type="ECO:0000256" key="5">
    <source>
        <dbReference type="ARBA" id="ARBA00022692"/>
    </source>
</evidence>
<comment type="caution">
    <text evidence="9">Lacks conserved residue(s) required for the propagation of feature annotation.</text>
</comment>
<feature type="transmembrane region" description="Helical" evidence="9">
    <location>
        <begin position="268"/>
        <end position="289"/>
    </location>
</feature>